<reference evidence="2 3" key="1">
    <citation type="journal article" date="2015" name="Genome Announc.">
        <title>Complete Genome Sequence of Cupriavidus basilensis 4G11, Isolated from the Oak Ridge Field Research Center Site.</title>
        <authorList>
            <person name="Ray J."/>
            <person name="Waters R.J."/>
            <person name="Skerker J.M."/>
            <person name="Kuehl J.V."/>
            <person name="Price M.N."/>
            <person name="Huang J."/>
            <person name="Chakraborty R."/>
            <person name="Arkin A.P."/>
            <person name="Deutschbauer A."/>
        </authorList>
    </citation>
    <scope>NUCLEOTIDE SEQUENCE [LARGE SCALE GENOMIC DNA]</scope>
    <source>
        <strain evidence="2">4G11</strain>
    </source>
</reference>
<evidence type="ECO:0000313" key="3">
    <source>
        <dbReference type="Proteomes" id="UP000031843"/>
    </source>
</evidence>
<name>A0A0C4Y6Z7_9BURK</name>
<organism evidence="2 3">
    <name type="scientific">Cupriavidus basilensis</name>
    <dbReference type="NCBI Taxonomy" id="68895"/>
    <lineage>
        <taxon>Bacteria</taxon>
        <taxon>Pseudomonadati</taxon>
        <taxon>Pseudomonadota</taxon>
        <taxon>Betaproteobacteria</taxon>
        <taxon>Burkholderiales</taxon>
        <taxon>Burkholderiaceae</taxon>
        <taxon>Cupriavidus</taxon>
    </lineage>
</organism>
<keyword evidence="3" id="KW-1185">Reference proteome</keyword>
<keyword evidence="1" id="KW-0812">Transmembrane</keyword>
<proteinExistence type="predicted"/>
<dbReference type="EMBL" id="CP010536">
    <property type="protein sequence ID" value="AJG18810.1"/>
    <property type="molecule type" value="Genomic_DNA"/>
</dbReference>
<evidence type="ECO:0000313" key="2">
    <source>
        <dbReference type="EMBL" id="AJG18810.1"/>
    </source>
</evidence>
<dbReference type="AlphaFoldDB" id="A0A0C4Y6Z7"/>
<keyword evidence="1" id="KW-1133">Transmembrane helix</keyword>
<dbReference type="STRING" id="68895.RR42_m1408"/>
<protein>
    <submittedName>
        <fullName evidence="2">Uncharacterized protein</fullName>
    </submittedName>
</protein>
<feature type="transmembrane region" description="Helical" evidence="1">
    <location>
        <begin position="28"/>
        <end position="54"/>
    </location>
</feature>
<keyword evidence="1" id="KW-0472">Membrane</keyword>
<gene>
    <name evidence="2" type="ORF">RR42_m1408</name>
</gene>
<dbReference type="Proteomes" id="UP000031843">
    <property type="component" value="Chromosome main"/>
</dbReference>
<evidence type="ECO:0000256" key="1">
    <source>
        <dbReference type="SAM" id="Phobius"/>
    </source>
</evidence>
<dbReference type="KEGG" id="cbw:RR42_m1408"/>
<sequence>MFLACFISSLALALVVTAITRPRTLNSAVLEIGVVTVTALFSLYCAATAFHWAFPHAPGF</sequence>
<accession>A0A0C4Y6Z7</accession>